<organism evidence="4 5">
    <name type="scientific">Salana multivorans</name>
    <dbReference type="NCBI Taxonomy" id="120377"/>
    <lineage>
        <taxon>Bacteria</taxon>
        <taxon>Bacillati</taxon>
        <taxon>Actinomycetota</taxon>
        <taxon>Actinomycetes</taxon>
        <taxon>Micrococcales</taxon>
        <taxon>Beutenbergiaceae</taxon>
        <taxon>Salana</taxon>
    </lineage>
</organism>
<dbReference type="EMBL" id="RKHQ01000001">
    <property type="protein sequence ID" value="ROR97555.1"/>
    <property type="molecule type" value="Genomic_DNA"/>
</dbReference>
<evidence type="ECO:0000256" key="3">
    <source>
        <dbReference type="SAM" id="Phobius"/>
    </source>
</evidence>
<evidence type="ECO:0000256" key="1">
    <source>
        <dbReference type="NCBIfam" id="TIGR02228"/>
    </source>
</evidence>
<feature type="transmembrane region" description="Helical" evidence="3">
    <location>
        <begin position="12"/>
        <end position="38"/>
    </location>
</feature>
<name>A0A3N2DCN3_9MICO</name>
<dbReference type="EC" id="3.4.21.89" evidence="1"/>
<dbReference type="Proteomes" id="UP000275356">
    <property type="component" value="Unassembled WGS sequence"/>
</dbReference>
<dbReference type="GO" id="GO:0006465">
    <property type="term" value="P:signal peptide processing"/>
    <property type="evidence" value="ECO:0007669"/>
    <property type="project" value="UniProtKB-UniRule"/>
</dbReference>
<dbReference type="NCBIfam" id="TIGR02228">
    <property type="entry name" value="sigpep_I_arch"/>
    <property type="match status" value="1"/>
</dbReference>
<evidence type="ECO:0000256" key="2">
    <source>
        <dbReference type="SAM" id="MobiDB-lite"/>
    </source>
</evidence>
<dbReference type="GO" id="GO:0009003">
    <property type="term" value="F:signal peptidase activity"/>
    <property type="evidence" value="ECO:0007669"/>
    <property type="project" value="UniProtKB-EC"/>
</dbReference>
<gene>
    <name evidence="4" type="ORF">EDD28_2155</name>
</gene>
<feature type="transmembrane region" description="Helical" evidence="3">
    <location>
        <begin position="137"/>
        <end position="159"/>
    </location>
</feature>
<dbReference type="RefSeq" id="WP_170169434.1">
    <property type="nucleotide sequence ID" value="NZ_RKHQ01000001.1"/>
</dbReference>
<dbReference type="InterPro" id="IPR019533">
    <property type="entry name" value="Peptidase_S26"/>
</dbReference>
<dbReference type="InterPro" id="IPR001733">
    <property type="entry name" value="Peptidase_S26B"/>
</dbReference>
<dbReference type="GO" id="GO:0004252">
    <property type="term" value="F:serine-type endopeptidase activity"/>
    <property type="evidence" value="ECO:0007669"/>
    <property type="project" value="UniProtKB-UniRule"/>
</dbReference>
<accession>A0A3N2DCN3</accession>
<feature type="compositionally biased region" description="Low complexity" evidence="2">
    <location>
        <begin position="173"/>
        <end position="200"/>
    </location>
</feature>
<sequence length="207" mass="20342">MSTSTPARRIAATAASWVVNVIAVAGVAATVVALVALLTGVRPVVFISGSMSPTIQTGALALTAPVAADGIEEGDVISVTRADGVRVTHRAVELVAQDGRVLLVMKGDANTDVDAERYDVTDGADRVIWHVEGAGSVVGSLSTPWIVVGAVALVLIALIPGKRARPTADDADAAGAGAADDDAAGAGADDADAAGAASDAPTLVGAG</sequence>
<proteinExistence type="predicted"/>
<keyword evidence="3" id="KW-1133">Transmembrane helix</keyword>
<keyword evidence="3" id="KW-0472">Membrane</keyword>
<keyword evidence="3" id="KW-0812">Transmembrane</keyword>
<dbReference type="GO" id="GO:0016020">
    <property type="term" value="C:membrane"/>
    <property type="evidence" value="ECO:0007669"/>
    <property type="project" value="UniProtKB-UniRule"/>
</dbReference>
<protein>
    <recommendedName>
        <fullName evidence="1">Signal peptidase I</fullName>
        <ecNumber evidence="1">3.4.21.89</ecNumber>
    </recommendedName>
</protein>
<dbReference type="CDD" id="cd06530">
    <property type="entry name" value="S26_SPase_I"/>
    <property type="match status" value="1"/>
</dbReference>
<evidence type="ECO:0000313" key="5">
    <source>
        <dbReference type="Proteomes" id="UP000275356"/>
    </source>
</evidence>
<comment type="caution">
    <text evidence="4">The sequence shown here is derived from an EMBL/GenBank/DDBJ whole genome shotgun (WGS) entry which is preliminary data.</text>
</comment>
<feature type="region of interest" description="Disordered" evidence="2">
    <location>
        <begin position="166"/>
        <end position="207"/>
    </location>
</feature>
<keyword evidence="5" id="KW-1185">Reference proteome</keyword>
<dbReference type="AlphaFoldDB" id="A0A3N2DCN3"/>
<evidence type="ECO:0000313" key="4">
    <source>
        <dbReference type="EMBL" id="ROR97555.1"/>
    </source>
</evidence>
<reference evidence="4 5" key="1">
    <citation type="submission" date="2018-11" db="EMBL/GenBank/DDBJ databases">
        <title>Sequencing the genomes of 1000 actinobacteria strains.</title>
        <authorList>
            <person name="Klenk H.-P."/>
        </authorList>
    </citation>
    <scope>NUCLEOTIDE SEQUENCE [LARGE SCALE GENOMIC DNA]</scope>
    <source>
        <strain evidence="4 5">DSM 13521</strain>
    </source>
</reference>